<dbReference type="EMBL" id="ML002706">
    <property type="protein sequence ID" value="RKP36169.1"/>
    <property type="molecule type" value="Genomic_DNA"/>
</dbReference>
<protein>
    <submittedName>
        <fullName evidence="3">Uncharacterized protein</fullName>
    </submittedName>
</protein>
<feature type="chain" id="PRO_5020454579" evidence="2">
    <location>
        <begin position="20"/>
        <end position="463"/>
    </location>
</feature>
<proteinExistence type="predicted"/>
<name>A0A4V1J4N4_9FUNG</name>
<accession>A0A4V1J4N4</accession>
<feature type="signal peptide" evidence="2">
    <location>
        <begin position="1"/>
        <end position="19"/>
    </location>
</feature>
<evidence type="ECO:0000256" key="1">
    <source>
        <dbReference type="SAM" id="MobiDB-lite"/>
    </source>
</evidence>
<evidence type="ECO:0000256" key="2">
    <source>
        <dbReference type="SAM" id="SignalP"/>
    </source>
</evidence>
<gene>
    <name evidence="3" type="ORF">BJ085DRAFT_29964</name>
</gene>
<keyword evidence="2" id="KW-0732">Signal</keyword>
<feature type="compositionally biased region" description="Polar residues" evidence="1">
    <location>
        <begin position="45"/>
        <end position="55"/>
    </location>
</feature>
<dbReference type="Proteomes" id="UP000268162">
    <property type="component" value="Unassembled WGS sequence"/>
</dbReference>
<dbReference type="AlphaFoldDB" id="A0A4V1J4N4"/>
<organism evidence="3 4">
    <name type="scientific">Dimargaris cristalligena</name>
    <dbReference type="NCBI Taxonomy" id="215637"/>
    <lineage>
        <taxon>Eukaryota</taxon>
        <taxon>Fungi</taxon>
        <taxon>Fungi incertae sedis</taxon>
        <taxon>Zoopagomycota</taxon>
        <taxon>Kickxellomycotina</taxon>
        <taxon>Dimargaritomycetes</taxon>
        <taxon>Dimargaritales</taxon>
        <taxon>Dimargaritaceae</taxon>
        <taxon>Dimargaris</taxon>
    </lineage>
</organism>
<evidence type="ECO:0000313" key="4">
    <source>
        <dbReference type="Proteomes" id="UP000268162"/>
    </source>
</evidence>
<keyword evidence="4" id="KW-1185">Reference proteome</keyword>
<evidence type="ECO:0000313" key="3">
    <source>
        <dbReference type="EMBL" id="RKP36169.1"/>
    </source>
</evidence>
<feature type="region of interest" description="Disordered" evidence="1">
    <location>
        <begin position="23"/>
        <end position="105"/>
    </location>
</feature>
<reference evidence="4" key="1">
    <citation type="journal article" date="2018" name="Nat. Microbiol.">
        <title>Leveraging single-cell genomics to expand the fungal tree of life.</title>
        <authorList>
            <person name="Ahrendt S.R."/>
            <person name="Quandt C.A."/>
            <person name="Ciobanu D."/>
            <person name="Clum A."/>
            <person name="Salamov A."/>
            <person name="Andreopoulos B."/>
            <person name="Cheng J.F."/>
            <person name="Woyke T."/>
            <person name="Pelin A."/>
            <person name="Henrissat B."/>
            <person name="Reynolds N.K."/>
            <person name="Benny G.L."/>
            <person name="Smith M.E."/>
            <person name="James T.Y."/>
            <person name="Grigoriev I.V."/>
        </authorList>
    </citation>
    <scope>NUCLEOTIDE SEQUENCE [LARGE SCALE GENOMIC DNA]</scope>
    <source>
        <strain evidence="4">RSA 468</strain>
    </source>
</reference>
<sequence>MRHLGLFIAVLGTVRLAYATQPGLTSLSGTDNRHLTSGLYPNPPSNGESDVQTEISDQEIRRAGQGGSNSGRRGAPPAPATEAPSPSSVPSNTANRRRTPASPDSKKHILGLIEKIINLKNSSSPTRNAQSVDIYRIFIEFLIPPLAIDTARKHAQTDCFRAGVRLATAFTNLPKKAGIKNLVYVKEKIKNVMDTKTAMVMFRTLPSEYSAQYYPLLFAVDEAPHDTLKDFLSILWSDPSLRKAVGSRLNLIEGPVGRMLDLTIRPWYRLVADRHIAAMTENIIMLVITYCISRRNFGPVTEALYDLPEFALIETVKDNDGKKVKKPTPLVLATLVLLDQSKFDLSSMIRDWNHPWFNQVYQECFTDGDKKALIAMYRPYYQNNVFYYQLSEDFKLRMYWPAVPKIQKYLEERESAFRISDVNEGVRSGEGEPLPSYSLLPKDDTIPPPAYDEAMLEQPSITP</sequence>
<feature type="compositionally biased region" description="Low complexity" evidence="1">
    <location>
        <begin position="80"/>
        <end position="91"/>
    </location>
</feature>